<keyword evidence="2" id="KW-1185">Reference proteome</keyword>
<accession>A0A1G8F2H3</accession>
<dbReference type="AlphaFoldDB" id="A0A1G8F2H3"/>
<organism evidence="1 2">
    <name type="scientific">Sinosporangium album</name>
    <dbReference type="NCBI Taxonomy" id="504805"/>
    <lineage>
        <taxon>Bacteria</taxon>
        <taxon>Bacillati</taxon>
        <taxon>Actinomycetota</taxon>
        <taxon>Actinomycetes</taxon>
        <taxon>Streptosporangiales</taxon>
        <taxon>Streptosporangiaceae</taxon>
        <taxon>Sinosporangium</taxon>
    </lineage>
</organism>
<name>A0A1G8F2H3_9ACTN</name>
<dbReference type="OrthoDB" id="3536470at2"/>
<dbReference type="EMBL" id="FNCN01000022">
    <property type="protein sequence ID" value="SDH76301.1"/>
    <property type="molecule type" value="Genomic_DNA"/>
</dbReference>
<dbReference type="RefSeq" id="WP_093172587.1">
    <property type="nucleotide sequence ID" value="NZ_FNCN01000022.1"/>
</dbReference>
<protein>
    <submittedName>
        <fullName evidence="1">Uncharacterized protein</fullName>
    </submittedName>
</protein>
<reference evidence="1 2" key="1">
    <citation type="submission" date="2016-10" db="EMBL/GenBank/DDBJ databases">
        <authorList>
            <person name="de Groot N.N."/>
        </authorList>
    </citation>
    <scope>NUCLEOTIDE SEQUENCE [LARGE SCALE GENOMIC DNA]</scope>
    <source>
        <strain evidence="1 2">CPCC 201354</strain>
    </source>
</reference>
<dbReference type="InterPro" id="IPR006311">
    <property type="entry name" value="TAT_signal"/>
</dbReference>
<dbReference type="PROSITE" id="PS51318">
    <property type="entry name" value="TAT"/>
    <property type="match status" value="1"/>
</dbReference>
<gene>
    <name evidence="1" type="ORF">SAMN05421505_12222</name>
</gene>
<evidence type="ECO:0000313" key="2">
    <source>
        <dbReference type="Proteomes" id="UP000198923"/>
    </source>
</evidence>
<sequence length="324" mass="34386">MSDAFKGQPDRRRFMLGAAAVGAGAATGGLFGAAWAPTASAADLGLAGYKYPVPGYPGASLPFPTDPGQFLSMALKTVFGALQVCLCITPQGVMRLVTGDKVTANLNGGLGVSIGEGRSKQGKNAIEQAINVLLNPTDHISDGISDALGLISFRHDGERGMPQSGLSPLDPVRVFKRFAELFFNPLRWPTLAANFMRDPVGFFRGFIGLFFPAQQQMNFNVKVTCEKYPDLVLVNRNTIAMENGNAKEFPPRNAGYAPAGAVELVDINNPTGPTVVTIDQFNSVVSHKEGAPAQLSPQFVQTNVSQVVTVTSAPITPARMMPAF</sequence>
<evidence type="ECO:0000313" key="1">
    <source>
        <dbReference type="EMBL" id="SDH76301.1"/>
    </source>
</evidence>
<proteinExistence type="predicted"/>
<dbReference type="Proteomes" id="UP000198923">
    <property type="component" value="Unassembled WGS sequence"/>
</dbReference>